<reference evidence="2 3" key="1">
    <citation type="submission" date="2016-11" db="EMBL/GenBank/DDBJ databases">
        <authorList>
            <person name="Jaros S."/>
            <person name="Januszkiewicz K."/>
            <person name="Wedrychowicz H."/>
        </authorList>
    </citation>
    <scope>NUCLEOTIDE SEQUENCE [LARGE SCALE GENOMIC DNA]</scope>
    <source>
        <strain evidence="2 3">DSM 18119</strain>
    </source>
</reference>
<proteinExistence type="predicted"/>
<feature type="domain" description="Secretion system C-terminal sorting" evidence="1">
    <location>
        <begin position="35"/>
        <end position="103"/>
    </location>
</feature>
<evidence type="ECO:0000259" key="1">
    <source>
        <dbReference type="Pfam" id="PF18962"/>
    </source>
</evidence>
<sequence>MIRLLLIVSFLVLTIHSEAQTREIPGGASASVVRLYPNPATTVINFDIQRSVDKAYSLQIYSFMGARKMFEQTNLTDRTSINLSDFNRGVYIYQLRDKTGKLIESGKFQVSK</sequence>
<gene>
    <name evidence="2" type="ORF">SAMN02745131_03663</name>
</gene>
<evidence type="ECO:0000313" key="3">
    <source>
        <dbReference type="Proteomes" id="UP000184048"/>
    </source>
</evidence>
<dbReference type="Pfam" id="PF18962">
    <property type="entry name" value="Por_Secre_tail"/>
    <property type="match status" value="1"/>
</dbReference>
<dbReference type="EMBL" id="FQUU01000020">
    <property type="protein sequence ID" value="SHF83866.1"/>
    <property type="molecule type" value="Genomic_DNA"/>
</dbReference>
<accession>A0A1M5EXL2</accession>
<dbReference type="STRING" id="1121884.SAMN02745131_03663"/>
<dbReference type="AlphaFoldDB" id="A0A1M5EXL2"/>
<evidence type="ECO:0000313" key="2">
    <source>
        <dbReference type="EMBL" id="SHF83866.1"/>
    </source>
</evidence>
<dbReference type="NCBIfam" id="TIGR04183">
    <property type="entry name" value="Por_Secre_tail"/>
    <property type="match status" value="1"/>
</dbReference>
<dbReference type="RefSeq" id="WP_072836787.1">
    <property type="nucleotide sequence ID" value="NZ_FQUU01000020.1"/>
</dbReference>
<dbReference type="InterPro" id="IPR026444">
    <property type="entry name" value="Secre_tail"/>
</dbReference>
<keyword evidence="3" id="KW-1185">Reference proteome</keyword>
<dbReference type="Proteomes" id="UP000184048">
    <property type="component" value="Unassembled WGS sequence"/>
</dbReference>
<organism evidence="2 3">
    <name type="scientific">Flavisolibacter ginsengisoli DSM 18119</name>
    <dbReference type="NCBI Taxonomy" id="1121884"/>
    <lineage>
        <taxon>Bacteria</taxon>
        <taxon>Pseudomonadati</taxon>
        <taxon>Bacteroidota</taxon>
        <taxon>Chitinophagia</taxon>
        <taxon>Chitinophagales</taxon>
        <taxon>Chitinophagaceae</taxon>
        <taxon>Flavisolibacter</taxon>
    </lineage>
</organism>
<dbReference type="OrthoDB" id="667194at2"/>
<protein>
    <submittedName>
        <fullName evidence="2">Por secretion system C-terminal sorting domain-containing protein</fullName>
    </submittedName>
</protein>
<name>A0A1M5EXL2_9BACT</name>